<evidence type="ECO:0000313" key="4">
    <source>
        <dbReference type="EnsemblPlants" id="AUR62034040-RA:cds"/>
    </source>
</evidence>
<dbReference type="GO" id="GO:0003779">
    <property type="term" value="F:actin binding"/>
    <property type="evidence" value="ECO:0007669"/>
    <property type="project" value="InterPro"/>
</dbReference>
<dbReference type="InterPro" id="IPR051861">
    <property type="entry name" value="NET_actin-binding_domain"/>
</dbReference>
<evidence type="ECO:0000259" key="3">
    <source>
        <dbReference type="PROSITE" id="PS51774"/>
    </source>
</evidence>
<name>A0A803MRY9_CHEQI</name>
<dbReference type="GeneID" id="110692128"/>
<proteinExistence type="inferred from homology"/>
<sequence length="379" mass="43170">MEVGVTKKTMMKRWKTVDGSGGSTIQMELRRPPCCTRPAWLLTTLADLDQKISILVHSSGNDNDEGQADTFAQRAEAYYQQRPQLLSLLLDLYNAYLSLAERYCQSLHKHDNQAHPSIYHHRAFSTSENVSVVSSFHDNHSEEDCQSDAESSLSYQLPSGTSVTASSQYNILSDAIIAELVIKNVEYDFMVDELVITERLASDSSRKVELQRSLLEVLESERLILLNENAGLRYKVGALIDENKGLASESMFMKKKAGELARCVLKMREDHRVCMLSRKIEELQGKIYGLERRNREYYQQLVKQEKTQCWACKETGNTSMGEVLKTKDVEAVSTEACFQEDKERSIHKKGVRIPKFWEKVKSSDLLFLCKPHPSRSVGR</sequence>
<evidence type="ECO:0000313" key="5">
    <source>
        <dbReference type="Proteomes" id="UP000596660"/>
    </source>
</evidence>
<accession>A0A803MRY9</accession>
<dbReference type="AlphaFoldDB" id="A0A803MRY9"/>
<dbReference type="PANTHER" id="PTHR32258">
    <property type="entry name" value="PROTEIN NETWORKED 4A"/>
    <property type="match status" value="1"/>
</dbReference>
<reference evidence="4" key="1">
    <citation type="journal article" date="2017" name="Nature">
        <title>The genome of Chenopodium quinoa.</title>
        <authorList>
            <person name="Jarvis D.E."/>
            <person name="Ho Y.S."/>
            <person name="Lightfoot D.J."/>
            <person name="Schmoeckel S.M."/>
            <person name="Li B."/>
            <person name="Borm T.J.A."/>
            <person name="Ohyanagi H."/>
            <person name="Mineta K."/>
            <person name="Michell C.T."/>
            <person name="Saber N."/>
            <person name="Kharbatia N.M."/>
            <person name="Rupper R.R."/>
            <person name="Sharp A.R."/>
            <person name="Dally N."/>
            <person name="Boughton B.A."/>
            <person name="Woo Y.H."/>
            <person name="Gao G."/>
            <person name="Schijlen E.G.W.M."/>
            <person name="Guo X."/>
            <person name="Momin A.A."/>
            <person name="Negrao S."/>
            <person name="Al-Babili S."/>
            <person name="Gehring C."/>
            <person name="Roessner U."/>
            <person name="Jung C."/>
            <person name="Murphy K."/>
            <person name="Arold S.T."/>
            <person name="Gojobori T."/>
            <person name="van der Linden C.G."/>
            <person name="van Loo E.N."/>
            <person name="Jellen E.N."/>
            <person name="Maughan P.J."/>
            <person name="Tester M."/>
        </authorList>
    </citation>
    <scope>NUCLEOTIDE SEQUENCE [LARGE SCALE GENOMIC DNA]</scope>
    <source>
        <strain evidence="4">cv. PI 614886</strain>
    </source>
</reference>
<reference evidence="4" key="2">
    <citation type="submission" date="2021-03" db="UniProtKB">
        <authorList>
            <consortium name="EnsemblPlants"/>
        </authorList>
    </citation>
    <scope>IDENTIFICATION</scope>
</reference>
<dbReference type="Gramene" id="AUR62034040-RA">
    <property type="protein sequence ID" value="AUR62034040-RA:cds"/>
    <property type="gene ID" value="AUR62034040"/>
</dbReference>
<dbReference type="Proteomes" id="UP000596660">
    <property type="component" value="Unplaced"/>
</dbReference>
<dbReference type="EnsemblPlants" id="AUR62034040-RA">
    <property type="protein sequence ID" value="AUR62034040-RA:cds"/>
    <property type="gene ID" value="AUR62034040"/>
</dbReference>
<protein>
    <recommendedName>
        <fullName evidence="3">NAB domain-containing protein</fullName>
    </recommendedName>
</protein>
<dbReference type="InterPro" id="IPR011684">
    <property type="entry name" value="NAB"/>
</dbReference>
<evidence type="ECO:0000256" key="1">
    <source>
        <dbReference type="ARBA" id="ARBA00023054"/>
    </source>
</evidence>
<feature type="domain" description="NAB" evidence="3">
    <location>
        <begin position="11"/>
        <end position="110"/>
    </location>
</feature>
<dbReference type="KEGG" id="cqi:110692128"/>
<gene>
    <name evidence="4" type="primary">LOC110692128</name>
</gene>
<dbReference type="OMA" id="DDHRACM"/>
<organism evidence="4 5">
    <name type="scientific">Chenopodium quinoa</name>
    <name type="common">Quinoa</name>
    <dbReference type="NCBI Taxonomy" id="63459"/>
    <lineage>
        <taxon>Eukaryota</taxon>
        <taxon>Viridiplantae</taxon>
        <taxon>Streptophyta</taxon>
        <taxon>Embryophyta</taxon>
        <taxon>Tracheophyta</taxon>
        <taxon>Spermatophyta</taxon>
        <taxon>Magnoliopsida</taxon>
        <taxon>eudicotyledons</taxon>
        <taxon>Gunneridae</taxon>
        <taxon>Pentapetalae</taxon>
        <taxon>Caryophyllales</taxon>
        <taxon>Chenopodiaceae</taxon>
        <taxon>Chenopodioideae</taxon>
        <taxon>Atripliceae</taxon>
        <taxon>Chenopodium</taxon>
    </lineage>
</organism>
<dbReference type="RefSeq" id="XP_021724810.1">
    <property type="nucleotide sequence ID" value="XM_021869118.1"/>
</dbReference>
<keyword evidence="5" id="KW-1185">Reference proteome</keyword>
<comment type="similarity">
    <text evidence="2">Belongs to the NET family.</text>
</comment>
<evidence type="ECO:0000256" key="2">
    <source>
        <dbReference type="ARBA" id="ARBA00038006"/>
    </source>
</evidence>
<dbReference type="PANTHER" id="PTHR32258:SF26">
    <property type="entry name" value="KINASE INTERACTING (KIP1-LIKE) FAMILY PROTEIN"/>
    <property type="match status" value="1"/>
</dbReference>
<dbReference type="SMR" id="A0A803MRY9"/>
<keyword evidence="1" id="KW-0175">Coiled coil</keyword>
<dbReference type="OrthoDB" id="1911293at2759"/>
<dbReference type="Pfam" id="PF07765">
    <property type="entry name" value="KIP1"/>
    <property type="match status" value="1"/>
</dbReference>
<dbReference type="PROSITE" id="PS51774">
    <property type="entry name" value="NAB"/>
    <property type="match status" value="1"/>
</dbReference>